<dbReference type="AlphaFoldDB" id="X0W3Z3"/>
<evidence type="ECO:0000313" key="1">
    <source>
        <dbReference type="EMBL" id="GAG07436.1"/>
    </source>
</evidence>
<name>X0W3Z3_9ZZZZ</name>
<dbReference type="EMBL" id="BARS01025725">
    <property type="protein sequence ID" value="GAG07436.1"/>
    <property type="molecule type" value="Genomic_DNA"/>
</dbReference>
<feature type="non-terminal residue" evidence="1">
    <location>
        <position position="1"/>
    </location>
</feature>
<protein>
    <submittedName>
        <fullName evidence="1">Uncharacterized protein</fullName>
    </submittedName>
</protein>
<organism evidence="1">
    <name type="scientific">marine sediment metagenome</name>
    <dbReference type="NCBI Taxonomy" id="412755"/>
    <lineage>
        <taxon>unclassified sequences</taxon>
        <taxon>metagenomes</taxon>
        <taxon>ecological metagenomes</taxon>
    </lineage>
</organism>
<reference evidence="1" key="1">
    <citation type="journal article" date="2014" name="Front. Microbiol.">
        <title>High frequency of phylogenetically diverse reductive dehalogenase-homologous genes in deep subseafloor sedimentary metagenomes.</title>
        <authorList>
            <person name="Kawai M."/>
            <person name="Futagami T."/>
            <person name="Toyoda A."/>
            <person name="Takaki Y."/>
            <person name="Nishi S."/>
            <person name="Hori S."/>
            <person name="Arai W."/>
            <person name="Tsubouchi T."/>
            <person name="Morono Y."/>
            <person name="Uchiyama I."/>
            <person name="Ito T."/>
            <person name="Fujiyama A."/>
            <person name="Inagaki F."/>
            <person name="Takami H."/>
        </authorList>
    </citation>
    <scope>NUCLEOTIDE SEQUENCE</scope>
    <source>
        <strain evidence="1">Expedition CK06-06</strain>
    </source>
</reference>
<comment type="caution">
    <text evidence="1">The sequence shown here is derived from an EMBL/GenBank/DDBJ whole genome shotgun (WGS) entry which is preliminary data.</text>
</comment>
<sequence length="54" mass="5905">GAINLGEPLSRHGPKSKVRIAVQKIAERLYATDPATDTEDEKKRSLLGRIFAAD</sequence>
<gene>
    <name evidence="1" type="ORF">S01H1_40614</name>
</gene>
<proteinExistence type="predicted"/>
<accession>X0W3Z3</accession>